<comment type="caution">
    <text evidence="1">The sequence shown here is derived from an EMBL/GenBank/DDBJ whole genome shotgun (WGS) entry which is preliminary data.</text>
</comment>
<dbReference type="EMBL" id="LAZR01070128">
    <property type="protein sequence ID" value="KKK45002.1"/>
    <property type="molecule type" value="Genomic_DNA"/>
</dbReference>
<evidence type="ECO:0000313" key="1">
    <source>
        <dbReference type="EMBL" id="KKK45002.1"/>
    </source>
</evidence>
<protein>
    <submittedName>
        <fullName evidence="1">Uncharacterized protein</fullName>
    </submittedName>
</protein>
<name>A0A0F8VKZ1_9ZZZZ</name>
<organism evidence="1">
    <name type="scientific">marine sediment metagenome</name>
    <dbReference type="NCBI Taxonomy" id="412755"/>
    <lineage>
        <taxon>unclassified sequences</taxon>
        <taxon>metagenomes</taxon>
        <taxon>ecological metagenomes</taxon>
    </lineage>
</organism>
<accession>A0A0F8VKZ1</accession>
<sequence length="38" mass="4678">MKCNFGNDWDTFWEYRNGNSDIIPEGVEDVRFIFWFDN</sequence>
<gene>
    <name evidence="1" type="ORF">LCGC14_3166240</name>
</gene>
<dbReference type="AlphaFoldDB" id="A0A0F8VKZ1"/>
<reference evidence="1" key="1">
    <citation type="journal article" date="2015" name="Nature">
        <title>Complex archaea that bridge the gap between prokaryotes and eukaryotes.</title>
        <authorList>
            <person name="Spang A."/>
            <person name="Saw J.H."/>
            <person name="Jorgensen S.L."/>
            <person name="Zaremba-Niedzwiedzka K."/>
            <person name="Martijn J."/>
            <person name="Lind A.E."/>
            <person name="van Eijk R."/>
            <person name="Schleper C."/>
            <person name="Guy L."/>
            <person name="Ettema T.J."/>
        </authorList>
    </citation>
    <scope>NUCLEOTIDE SEQUENCE</scope>
</reference>
<proteinExistence type="predicted"/>